<protein>
    <submittedName>
        <fullName evidence="1">Uncharacterized protein</fullName>
    </submittedName>
</protein>
<gene>
    <name evidence="1" type="ORF">S03H2_28802</name>
</gene>
<evidence type="ECO:0000313" key="1">
    <source>
        <dbReference type="EMBL" id="GAH59366.1"/>
    </source>
</evidence>
<comment type="caution">
    <text evidence="1">The sequence shown here is derived from an EMBL/GenBank/DDBJ whole genome shotgun (WGS) entry which is preliminary data.</text>
</comment>
<sequence length="44" mass="5092">IEMLPQCCAQDMVFNEEKNEFECFMGEDCGYVSLSELKCKDCCK</sequence>
<proteinExistence type="predicted"/>
<name>X1GN84_9ZZZZ</name>
<organism evidence="1">
    <name type="scientific">marine sediment metagenome</name>
    <dbReference type="NCBI Taxonomy" id="412755"/>
    <lineage>
        <taxon>unclassified sequences</taxon>
        <taxon>metagenomes</taxon>
        <taxon>ecological metagenomes</taxon>
    </lineage>
</organism>
<dbReference type="EMBL" id="BARU01017354">
    <property type="protein sequence ID" value="GAH59366.1"/>
    <property type="molecule type" value="Genomic_DNA"/>
</dbReference>
<feature type="non-terminal residue" evidence="1">
    <location>
        <position position="1"/>
    </location>
</feature>
<dbReference type="AlphaFoldDB" id="X1GN84"/>
<reference evidence="1" key="1">
    <citation type="journal article" date="2014" name="Front. Microbiol.">
        <title>High frequency of phylogenetically diverse reductive dehalogenase-homologous genes in deep subseafloor sedimentary metagenomes.</title>
        <authorList>
            <person name="Kawai M."/>
            <person name="Futagami T."/>
            <person name="Toyoda A."/>
            <person name="Takaki Y."/>
            <person name="Nishi S."/>
            <person name="Hori S."/>
            <person name="Arai W."/>
            <person name="Tsubouchi T."/>
            <person name="Morono Y."/>
            <person name="Uchiyama I."/>
            <person name="Ito T."/>
            <person name="Fujiyama A."/>
            <person name="Inagaki F."/>
            <person name="Takami H."/>
        </authorList>
    </citation>
    <scope>NUCLEOTIDE SEQUENCE</scope>
    <source>
        <strain evidence="1">Expedition CK06-06</strain>
    </source>
</reference>
<accession>X1GN84</accession>